<dbReference type="Proteomes" id="UP001595528">
    <property type="component" value="Unassembled WGS sequence"/>
</dbReference>
<dbReference type="RefSeq" id="WP_379906479.1">
    <property type="nucleotide sequence ID" value="NZ_JBHRTR010000054.1"/>
</dbReference>
<dbReference type="Gene3D" id="2.40.50.870">
    <property type="entry name" value="Protein of unknown function (DUF3299)"/>
    <property type="match status" value="1"/>
</dbReference>
<proteinExistence type="predicted"/>
<comment type="caution">
    <text evidence="1">The sequence shown here is derived from an EMBL/GenBank/DDBJ whole genome shotgun (WGS) entry which is preliminary data.</text>
</comment>
<keyword evidence="2" id="KW-1185">Reference proteome</keyword>
<protein>
    <submittedName>
        <fullName evidence="1">DUF3299 domain-containing protein</fullName>
    </submittedName>
</protein>
<name>A0ABV7L8N6_9PROT</name>
<reference evidence="2" key="1">
    <citation type="journal article" date="2019" name="Int. J. Syst. Evol. Microbiol.">
        <title>The Global Catalogue of Microorganisms (GCM) 10K type strain sequencing project: providing services to taxonomists for standard genome sequencing and annotation.</title>
        <authorList>
            <consortium name="The Broad Institute Genomics Platform"/>
            <consortium name="The Broad Institute Genome Sequencing Center for Infectious Disease"/>
            <person name="Wu L."/>
            <person name="Ma J."/>
        </authorList>
    </citation>
    <scope>NUCLEOTIDE SEQUENCE [LARGE SCALE GENOMIC DNA]</scope>
    <source>
        <strain evidence="2">KCTC 42964</strain>
    </source>
</reference>
<dbReference type="InterPro" id="IPR021727">
    <property type="entry name" value="DUF3299"/>
</dbReference>
<dbReference type="EMBL" id="JBHRTR010000054">
    <property type="protein sequence ID" value="MFC3231011.1"/>
    <property type="molecule type" value="Genomic_DNA"/>
</dbReference>
<dbReference type="Pfam" id="PF11736">
    <property type="entry name" value="DUF3299"/>
    <property type="match status" value="1"/>
</dbReference>
<organism evidence="1 2">
    <name type="scientific">Marinibaculum pumilum</name>
    <dbReference type="NCBI Taxonomy" id="1766165"/>
    <lineage>
        <taxon>Bacteria</taxon>
        <taxon>Pseudomonadati</taxon>
        <taxon>Pseudomonadota</taxon>
        <taxon>Alphaproteobacteria</taxon>
        <taxon>Rhodospirillales</taxon>
        <taxon>Rhodospirillaceae</taxon>
        <taxon>Marinibaculum</taxon>
    </lineage>
</organism>
<evidence type="ECO:0000313" key="1">
    <source>
        <dbReference type="EMBL" id="MFC3231011.1"/>
    </source>
</evidence>
<evidence type="ECO:0000313" key="2">
    <source>
        <dbReference type="Proteomes" id="UP001595528"/>
    </source>
</evidence>
<sequence>MRLSHLLPGLPAGQWPGRRDLLAGTAVLVLLGLLAAGSLHRARLGEAGPGIAADPALALSWKDLRPDAERDIVIPSGPIDHPRLMAARLSGRLPGAGGSNRTMAAFDGRTVRLTGWTMPLGDGGSPGQFLLVPYFGACAHVPPPPVNQTILVRSGQPAELPMFAPVEVVGVLRQAVRRTHHARAGYVIAAQSAMPHRTDD</sequence>
<accession>A0ABV7L8N6</accession>
<gene>
    <name evidence="1" type="ORF">ACFOGJ_27440</name>
</gene>